<feature type="chain" id="PRO_5009131063" evidence="1">
    <location>
        <begin position="27"/>
        <end position="213"/>
    </location>
</feature>
<feature type="signal peptide" evidence="1">
    <location>
        <begin position="1"/>
        <end position="26"/>
    </location>
</feature>
<evidence type="ECO:0000313" key="4">
    <source>
        <dbReference type="EMBL" id="ODP25958.1"/>
    </source>
</evidence>
<keyword evidence="5" id="KW-1185">Reference proteome</keyword>
<dbReference type="PATRIC" id="fig|1886670.3.peg.4707"/>
<accession>A0A1E3KWN3</accession>
<dbReference type="InterPro" id="IPR002477">
    <property type="entry name" value="Peptidoglycan-bd-like"/>
</dbReference>
<feature type="domain" description="Peptidoglycan binding-like" evidence="2">
    <location>
        <begin position="35"/>
        <end position="90"/>
    </location>
</feature>
<evidence type="ECO:0000256" key="1">
    <source>
        <dbReference type="SAM" id="SignalP"/>
    </source>
</evidence>
<sequence>MKKLPALLISCACLFGTATVATPAHALMLTQGMQNEQVSQVQEQLASRGYFHVGVTGYYGQITSKAVKNFQRDHGLTADGVVGPATMKRLNPSGKVNNHSLNMLAKIIYAEARGESFRGQVAVGAVVLNRVQSNQFPNSISAVILQPGQFTAVQDGQYGMRPNQRAYDAARQALNGVDPTNGSLYYYNPKIATSSWSIARPKVISLGQHTFTN</sequence>
<comment type="caution">
    <text evidence="4">The sequence shown here is derived from an EMBL/GenBank/DDBJ whole genome shotgun (WGS) entry which is preliminary data.</text>
</comment>
<reference evidence="4 5" key="1">
    <citation type="submission" date="2016-08" db="EMBL/GenBank/DDBJ databases">
        <title>Genome sequencing of Paenibacillus sp. TI45-13ar, isolated from Korean traditional nuruk.</title>
        <authorList>
            <person name="Kim S.-J."/>
        </authorList>
    </citation>
    <scope>NUCLEOTIDE SEQUENCE [LARGE SCALE GENOMIC DNA]</scope>
    <source>
        <strain evidence="4 5">TI45-13ar</strain>
    </source>
</reference>
<dbReference type="AlphaFoldDB" id="A0A1E3KWN3"/>
<feature type="domain" description="Cell wall hydrolase SleB" evidence="3">
    <location>
        <begin position="114"/>
        <end position="211"/>
    </location>
</feature>
<dbReference type="Gene3D" id="1.10.101.10">
    <property type="entry name" value="PGBD-like superfamily/PGBD"/>
    <property type="match status" value="1"/>
</dbReference>
<dbReference type="InterPro" id="IPR036366">
    <property type="entry name" value="PGBDSf"/>
</dbReference>
<dbReference type="Proteomes" id="UP000094578">
    <property type="component" value="Unassembled WGS sequence"/>
</dbReference>
<evidence type="ECO:0000259" key="3">
    <source>
        <dbReference type="Pfam" id="PF07486"/>
    </source>
</evidence>
<protein>
    <submittedName>
        <fullName evidence="4">N-acetylmuramoyl-L-alanine amidase</fullName>
        <ecNumber evidence="4">3.5.1.28</ecNumber>
    </submittedName>
</protein>
<gene>
    <name evidence="4" type="ORF">PTI45_04689</name>
</gene>
<dbReference type="EC" id="3.5.1.28" evidence="4"/>
<dbReference type="EMBL" id="MDER01000107">
    <property type="protein sequence ID" value="ODP25958.1"/>
    <property type="molecule type" value="Genomic_DNA"/>
</dbReference>
<dbReference type="STRING" id="1886670.PTI45_04689"/>
<dbReference type="RefSeq" id="WP_069329987.1">
    <property type="nucleotide sequence ID" value="NZ_MDER01000107.1"/>
</dbReference>
<dbReference type="SUPFAM" id="SSF47090">
    <property type="entry name" value="PGBD-like"/>
    <property type="match status" value="1"/>
</dbReference>
<organism evidence="4 5">
    <name type="scientific">Paenibacillus nuruki</name>
    <dbReference type="NCBI Taxonomy" id="1886670"/>
    <lineage>
        <taxon>Bacteria</taxon>
        <taxon>Bacillati</taxon>
        <taxon>Bacillota</taxon>
        <taxon>Bacilli</taxon>
        <taxon>Bacillales</taxon>
        <taxon>Paenibacillaceae</taxon>
        <taxon>Paenibacillus</taxon>
    </lineage>
</organism>
<keyword evidence="4" id="KW-0378">Hydrolase</keyword>
<dbReference type="Gene3D" id="6.20.240.60">
    <property type="match status" value="1"/>
</dbReference>
<dbReference type="InterPro" id="IPR011105">
    <property type="entry name" value="Cell_wall_hydrolase_SleB"/>
</dbReference>
<keyword evidence="1" id="KW-0732">Signal</keyword>
<dbReference type="Pfam" id="PF01471">
    <property type="entry name" value="PG_binding_1"/>
    <property type="match status" value="1"/>
</dbReference>
<dbReference type="Gene3D" id="1.10.10.2520">
    <property type="entry name" value="Cell wall hydrolase SleB, domain 1"/>
    <property type="match status" value="1"/>
</dbReference>
<evidence type="ECO:0000259" key="2">
    <source>
        <dbReference type="Pfam" id="PF01471"/>
    </source>
</evidence>
<dbReference type="Pfam" id="PF07486">
    <property type="entry name" value="Hydrolase_2"/>
    <property type="match status" value="1"/>
</dbReference>
<dbReference type="GO" id="GO:0008745">
    <property type="term" value="F:N-acetylmuramoyl-L-alanine amidase activity"/>
    <property type="evidence" value="ECO:0007669"/>
    <property type="project" value="UniProtKB-EC"/>
</dbReference>
<name>A0A1E3KWN3_9BACL</name>
<dbReference type="InterPro" id="IPR036365">
    <property type="entry name" value="PGBD-like_sf"/>
</dbReference>
<evidence type="ECO:0000313" key="5">
    <source>
        <dbReference type="Proteomes" id="UP000094578"/>
    </source>
</evidence>
<proteinExistence type="predicted"/>
<dbReference type="InterPro" id="IPR042047">
    <property type="entry name" value="SleB_dom1"/>
</dbReference>